<dbReference type="InterPro" id="IPR011006">
    <property type="entry name" value="CheY-like_superfamily"/>
</dbReference>
<feature type="domain" description="Response regulatory" evidence="10">
    <location>
        <begin position="2"/>
        <end position="119"/>
    </location>
</feature>
<sequence length="514" mass="58455">MKVLIVDDEEHVREGIEFSVSWEKFGVKERLSADNGIEALDLIRIHHPAVVFCDMKMPVMNGIELLEKLREEQLNTQVIVVSGYSDFEFTRAAIKANGIDYILKPIRRKELEEALQRAVDAWNKLENGKQAEARIGHIVRKADALLEEEKLVALAKGDRSSVNAVKKMFHRIGLPESSLNIVMILPKNRLDIVSNRFMMDDQLFFFAINNIVLDAMGKDRPCYLCRLDEYQWLLVTAIQGKDVALYLNRVRRAWKDTLGLEVLVGECKQHYALENISEGVGEARKELLNSNVFSGKPKVSDYAGAKEAGMKNPMLLLKNAIETGNKHLVSEIVKSYADSLCAAGVLPLKELQLCSMEVNLLLGRLSAKQKETLPILYLPLWISDLNEWGKMLVQQIWILMESMSKQPPPGYGGIEEIRDYLHAHFEEDISLTGLSEKFHFSPQYISKKFKETYHSTIITYVTELRIEKAKTLLRNTQLSVSDIASQVGYADENYFSKAFKKQVGLSPLLYRKTD</sequence>
<dbReference type="SMART" id="SM00342">
    <property type="entry name" value="HTH_ARAC"/>
    <property type="match status" value="1"/>
</dbReference>
<evidence type="ECO:0000256" key="4">
    <source>
        <dbReference type="ARBA" id="ARBA00023012"/>
    </source>
</evidence>
<dbReference type="Gene3D" id="3.40.50.2300">
    <property type="match status" value="1"/>
</dbReference>
<dbReference type="InterPro" id="IPR018062">
    <property type="entry name" value="HTH_AraC-typ_CS"/>
</dbReference>
<name>A0A3N9P752_9BACL</name>
<keyword evidence="12" id="KW-1185">Reference proteome</keyword>
<evidence type="ECO:0000256" key="5">
    <source>
        <dbReference type="ARBA" id="ARBA00023015"/>
    </source>
</evidence>
<dbReference type="PROSITE" id="PS01124">
    <property type="entry name" value="HTH_ARAC_FAMILY_2"/>
    <property type="match status" value="1"/>
</dbReference>
<dbReference type="SUPFAM" id="SSF46689">
    <property type="entry name" value="Homeodomain-like"/>
    <property type="match status" value="2"/>
</dbReference>
<evidence type="ECO:0000256" key="1">
    <source>
        <dbReference type="ARBA" id="ARBA00004496"/>
    </source>
</evidence>
<comment type="caution">
    <text evidence="11">The sequence shown here is derived from an EMBL/GenBank/DDBJ whole genome shotgun (WGS) entry which is preliminary data.</text>
</comment>
<dbReference type="PROSITE" id="PS50110">
    <property type="entry name" value="RESPONSE_REGULATORY"/>
    <property type="match status" value="1"/>
</dbReference>
<keyword evidence="7" id="KW-0804">Transcription</keyword>
<feature type="modified residue" description="4-aspartylphosphate" evidence="8">
    <location>
        <position position="54"/>
    </location>
</feature>
<dbReference type="PANTHER" id="PTHR42713">
    <property type="entry name" value="HISTIDINE KINASE-RELATED"/>
    <property type="match status" value="1"/>
</dbReference>
<dbReference type="EMBL" id="RQPI01000004">
    <property type="protein sequence ID" value="RQW12071.1"/>
    <property type="molecule type" value="Genomic_DNA"/>
</dbReference>
<keyword evidence="4" id="KW-0902">Two-component regulatory system</keyword>
<keyword evidence="2" id="KW-0963">Cytoplasm</keyword>
<dbReference type="PROSITE" id="PS00041">
    <property type="entry name" value="HTH_ARAC_FAMILY_1"/>
    <property type="match status" value="1"/>
</dbReference>
<dbReference type="GO" id="GO:0005737">
    <property type="term" value="C:cytoplasm"/>
    <property type="evidence" value="ECO:0007669"/>
    <property type="project" value="UniProtKB-SubCell"/>
</dbReference>
<reference evidence="11 12" key="1">
    <citation type="submission" date="2018-11" db="EMBL/GenBank/DDBJ databases">
        <title>Genome sequence of strain 7197.</title>
        <authorList>
            <person name="Gao J."/>
            <person name="Sun J."/>
        </authorList>
    </citation>
    <scope>NUCLEOTIDE SEQUENCE [LARGE SCALE GENOMIC DNA]</scope>
    <source>
        <strain evidence="11 12">7197</strain>
    </source>
</reference>
<dbReference type="InterPro" id="IPR051552">
    <property type="entry name" value="HptR"/>
</dbReference>
<dbReference type="RefSeq" id="WP_124695477.1">
    <property type="nucleotide sequence ID" value="NZ_JBHUFE010000026.1"/>
</dbReference>
<dbReference type="GO" id="GO:0043565">
    <property type="term" value="F:sequence-specific DNA binding"/>
    <property type="evidence" value="ECO:0007669"/>
    <property type="project" value="InterPro"/>
</dbReference>
<evidence type="ECO:0000256" key="3">
    <source>
        <dbReference type="ARBA" id="ARBA00022553"/>
    </source>
</evidence>
<feature type="domain" description="HTH araC/xylS-type" evidence="9">
    <location>
        <begin position="415"/>
        <end position="513"/>
    </location>
</feature>
<dbReference type="InterPro" id="IPR018060">
    <property type="entry name" value="HTH_AraC"/>
</dbReference>
<dbReference type="Proteomes" id="UP000282529">
    <property type="component" value="Unassembled WGS sequence"/>
</dbReference>
<accession>A0A3N9P752</accession>
<evidence type="ECO:0000313" key="11">
    <source>
        <dbReference type="EMBL" id="RQW12071.1"/>
    </source>
</evidence>
<dbReference type="PRINTS" id="PR00032">
    <property type="entry name" value="HTHARAC"/>
</dbReference>
<dbReference type="Gene3D" id="1.10.10.60">
    <property type="entry name" value="Homeodomain-like"/>
    <property type="match status" value="2"/>
</dbReference>
<dbReference type="GO" id="GO:0000160">
    <property type="term" value="P:phosphorelay signal transduction system"/>
    <property type="evidence" value="ECO:0007669"/>
    <property type="project" value="UniProtKB-KW"/>
</dbReference>
<evidence type="ECO:0000259" key="10">
    <source>
        <dbReference type="PROSITE" id="PS50110"/>
    </source>
</evidence>
<dbReference type="InterPro" id="IPR020449">
    <property type="entry name" value="Tscrpt_reg_AraC-type_HTH"/>
</dbReference>
<comment type="subcellular location">
    <subcellularLocation>
        <location evidence="1">Cytoplasm</location>
    </subcellularLocation>
</comment>
<dbReference type="AlphaFoldDB" id="A0A3N9P752"/>
<dbReference type="SMART" id="SM00448">
    <property type="entry name" value="REC"/>
    <property type="match status" value="1"/>
</dbReference>
<keyword evidence="3 8" id="KW-0597">Phosphoprotein</keyword>
<dbReference type="CDD" id="cd17536">
    <property type="entry name" value="REC_YesN-like"/>
    <property type="match status" value="1"/>
</dbReference>
<evidence type="ECO:0000256" key="6">
    <source>
        <dbReference type="ARBA" id="ARBA00023125"/>
    </source>
</evidence>
<dbReference type="GO" id="GO:0003700">
    <property type="term" value="F:DNA-binding transcription factor activity"/>
    <property type="evidence" value="ECO:0007669"/>
    <property type="project" value="InterPro"/>
</dbReference>
<protein>
    <submittedName>
        <fullName evidence="11">Response regulator</fullName>
    </submittedName>
</protein>
<proteinExistence type="predicted"/>
<evidence type="ECO:0000256" key="8">
    <source>
        <dbReference type="PROSITE-ProRule" id="PRU00169"/>
    </source>
</evidence>
<evidence type="ECO:0000256" key="2">
    <source>
        <dbReference type="ARBA" id="ARBA00022490"/>
    </source>
</evidence>
<keyword evidence="6" id="KW-0238">DNA-binding</keyword>
<dbReference type="InterPro" id="IPR009057">
    <property type="entry name" value="Homeodomain-like_sf"/>
</dbReference>
<dbReference type="SUPFAM" id="SSF52172">
    <property type="entry name" value="CheY-like"/>
    <property type="match status" value="1"/>
</dbReference>
<dbReference type="Pfam" id="PF12833">
    <property type="entry name" value="HTH_18"/>
    <property type="match status" value="1"/>
</dbReference>
<organism evidence="11 12">
    <name type="scientific">Paenibacillus rhizophilus</name>
    <dbReference type="NCBI Taxonomy" id="1850366"/>
    <lineage>
        <taxon>Bacteria</taxon>
        <taxon>Bacillati</taxon>
        <taxon>Bacillota</taxon>
        <taxon>Bacilli</taxon>
        <taxon>Bacillales</taxon>
        <taxon>Paenibacillaceae</taxon>
        <taxon>Paenibacillus</taxon>
    </lineage>
</organism>
<dbReference type="PANTHER" id="PTHR42713:SF3">
    <property type="entry name" value="TRANSCRIPTIONAL REGULATORY PROTEIN HPTR"/>
    <property type="match status" value="1"/>
</dbReference>
<evidence type="ECO:0000259" key="9">
    <source>
        <dbReference type="PROSITE" id="PS01124"/>
    </source>
</evidence>
<dbReference type="Pfam" id="PF00072">
    <property type="entry name" value="Response_reg"/>
    <property type="match status" value="1"/>
</dbReference>
<evidence type="ECO:0000256" key="7">
    <source>
        <dbReference type="ARBA" id="ARBA00023163"/>
    </source>
</evidence>
<evidence type="ECO:0000313" key="12">
    <source>
        <dbReference type="Proteomes" id="UP000282529"/>
    </source>
</evidence>
<dbReference type="OrthoDB" id="159632at2"/>
<gene>
    <name evidence="11" type="ORF">EH198_10515</name>
</gene>
<keyword evidence="5" id="KW-0805">Transcription regulation</keyword>
<dbReference type="InterPro" id="IPR001789">
    <property type="entry name" value="Sig_transdc_resp-reg_receiver"/>
</dbReference>